<dbReference type="EMBL" id="KZ271563">
    <property type="protein sequence ID" value="OZC04894.1"/>
    <property type="molecule type" value="Genomic_DNA"/>
</dbReference>
<name>A0A238BIR1_9BILA</name>
<organism evidence="1 2">
    <name type="scientific">Onchocerca flexuosa</name>
    <dbReference type="NCBI Taxonomy" id="387005"/>
    <lineage>
        <taxon>Eukaryota</taxon>
        <taxon>Metazoa</taxon>
        <taxon>Ecdysozoa</taxon>
        <taxon>Nematoda</taxon>
        <taxon>Chromadorea</taxon>
        <taxon>Rhabditida</taxon>
        <taxon>Spirurina</taxon>
        <taxon>Spiruromorpha</taxon>
        <taxon>Filarioidea</taxon>
        <taxon>Onchocercidae</taxon>
        <taxon>Onchocerca</taxon>
    </lineage>
</organism>
<keyword evidence="2" id="KW-1185">Reference proteome</keyword>
<evidence type="ECO:0000313" key="1">
    <source>
        <dbReference type="EMBL" id="OZC04894.1"/>
    </source>
</evidence>
<proteinExistence type="predicted"/>
<sequence length="64" mass="7308">MQTCCPVNMQACYLPLISLLKIFTQSRYMANNIILLDTNRAISNEPFLWLACNDPLLTAFNLIN</sequence>
<protein>
    <submittedName>
        <fullName evidence="1">Uncharacterized protein</fullName>
    </submittedName>
</protein>
<dbReference type="OrthoDB" id="2373987at2759"/>
<accession>A0A238BIR1</accession>
<evidence type="ECO:0000313" key="2">
    <source>
        <dbReference type="Proteomes" id="UP000242913"/>
    </source>
</evidence>
<dbReference type="AlphaFoldDB" id="A0A238BIR1"/>
<gene>
    <name evidence="1" type="ORF">X798_08137</name>
</gene>
<dbReference type="Proteomes" id="UP000242913">
    <property type="component" value="Unassembled WGS sequence"/>
</dbReference>
<reference evidence="1 2" key="1">
    <citation type="submission" date="2015-12" db="EMBL/GenBank/DDBJ databases">
        <title>Draft genome of the nematode, Onchocerca flexuosa.</title>
        <authorList>
            <person name="Mitreva M."/>
        </authorList>
    </citation>
    <scope>NUCLEOTIDE SEQUENCE [LARGE SCALE GENOMIC DNA]</scope>
    <source>
        <strain evidence="1">Red Deer</strain>
    </source>
</reference>